<gene>
    <name evidence="2" type="ORF">WKV53_21450</name>
</gene>
<comment type="caution">
    <text evidence="2">The sequence shown here is derived from an EMBL/GenBank/DDBJ whole genome shotgun (WGS) entry which is preliminary data.</text>
</comment>
<dbReference type="Gene3D" id="2.30.30.700">
    <property type="entry name" value="SLA1 homology domain 1"/>
    <property type="match status" value="1"/>
</dbReference>
<protein>
    <recommendedName>
        <fullName evidence="4">SLA1 homology domain-containing protein</fullName>
    </recommendedName>
</protein>
<keyword evidence="3" id="KW-1185">Reference proteome</keyword>
<dbReference type="EMBL" id="JBBUKT010000010">
    <property type="protein sequence ID" value="MEK7953095.1"/>
    <property type="molecule type" value="Genomic_DNA"/>
</dbReference>
<dbReference type="Proteomes" id="UP001371305">
    <property type="component" value="Unassembled WGS sequence"/>
</dbReference>
<feature type="chain" id="PRO_5046513125" description="SLA1 homology domain-containing protein" evidence="1">
    <location>
        <begin position="19"/>
        <end position="253"/>
    </location>
</feature>
<evidence type="ECO:0000256" key="1">
    <source>
        <dbReference type="SAM" id="SignalP"/>
    </source>
</evidence>
<proteinExistence type="predicted"/>
<evidence type="ECO:0000313" key="3">
    <source>
        <dbReference type="Proteomes" id="UP001371305"/>
    </source>
</evidence>
<accession>A0ABU9AZC0</accession>
<feature type="signal peptide" evidence="1">
    <location>
        <begin position="1"/>
        <end position="18"/>
    </location>
</feature>
<dbReference type="RefSeq" id="WP_341406859.1">
    <property type="nucleotide sequence ID" value="NZ_JBBUKT010000010.1"/>
</dbReference>
<evidence type="ECO:0000313" key="2">
    <source>
        <dbReference type="EMBL" id="MEK7953095.1"/>
    </source>
</evidence>
<evidence type="ECO:0008006" key="4">
    <source>
        <dbReference type="Google" id="ProtNLM"/>
    </source>
</evidence>
<name>A0ABU9AZC0_9BACT</name>
<reference evidence="2 3" key="1">
    <citation type="submission" date="2024-04" db="EMBL/GenBank/DDBJ databases">
        <title>Luteolibacter sp. isolated from soil.</title>
        <authorList>
            <person name="An J."/>
        </authorList>
    </citation>
    <scope>NUCLEOTIDE SEQUENCE [LARGE SCALE GENOMIC DNA]</scope>
    <source>
        <strain evidence="2 3">Y139</strain>
    </source>
</reference>
<organism evidence="2 3">
    <name type="scientific">Luteolibacter soli</name>
    <dbReference type="NCBI Taxonomy" id="3135280"/>
    <lineage>
        <taxon>Bacteria</taxon>
        <taxon>Pseudomonadati</taxon>
        <taxon>Verrucomicrobiota</taxon>
        <taxon>Verrucomicrobiia</taxon>
        <taxon>Verrucomicrobiales</taxon>
        <taxon>Verrucomicrobiaceae</taxon>
        <taxon>Luteolibacter</taxon>
    </lineage>
</organism>
<sequence>MRSLLLTLLLSSAVPLFAESRTWKSADGASSFSGEYVSHDDKQVTIRREDGKVFTVAYTKLHPDDKTWVAAQPENAGGKAGAETEAAPDPKAIFDTLCFGDSIDTVKKKLKESKAVETTLDDTYLGRTGINGVYHTRQKIGGLHCELFFDWTAMDTLNEVMLQTQGQTADVYPTQLKDTWTQLVELMGALHGKPVQAGSYPGVKQVKDDMFLPTHLWKLQSGGSALLGVSMQQGAYLVVVRFTTEKVQPTALP</sequence>
<keyword evidence="1" id="KW-0732">Signal</keyword>